<dbReference type="InterPro" id="IPR013589">
    <property type="entry name" value="Bac_transglu_N"/>
</dbReference>
<dbReference type="OrthoDB" id="9804023at2"/>
<dbReference type="InterPro" id="IPR002931">
    <property type="entry name" value="Transglutaminase-like"/>
</dbReference>
<evidence type="ECO:0000313" key="3">
    <source>
        <dbReference type="Proteomes" id="UP000033202"/>
    </source>
</evidence>
<comment type="caution">
    <text evidence="2">The sequence shown here is derived from an EMBL/GenBank/DDBJ whole genome shotgun (WGS) entry which is preliminary data.</text>
</comment>
<dbReference type="PANTHER" id="PTHR33490:SF6">
    <property type="entry name" value="SLL1049 PROTEIN"/>
    <property type="match status" value="1"/>
</dbReference>
<proteinExistence type="predicted"/>
<dbReference type="Gene3D" id="3.10.620.30">
    <property type="match status" value="1"/>
</dbReference>
<gene>
    <name evidence="2" type="ORF">SCH01S_01_00690</name>
</gene>
<dbReference type="STRING" id="1219043.SCH01S_01_00690"/>
<dbReference type="EMBL" id="BBWU01000001">
    <property type="protein sequence ID" value="GAO37906.1"/>
    <property type="molecule type" value="Genomic_DNA"/>
</dbReference>
<dbReference type="SMART" id="SM00460">
    <property type="entry name" value="TGc"/>
    <property type="match status" value="1"/>
</dbReference>
<dbReference type="SUPFAM" id="SSF54001">
    <property type="entry name" value="Cysteine proteinases"/>
    <property type="match status" value="1"/>
</dbReference>
<keyword evidence="3" id="KW-1185">Reference proteome</keyword>
<feature type="domain" description="Transglutaminase-like" evidence="1">
    <location>
        <begin position="156"/>
        <end position="220"/>
    </location>
</feature>
<dbReference type="RefSeq" id="WP_046346759.1">
    <property type="nucleotide sequence ID" value="NZ_BBWU01000001.1"/>
</dbReference>
<evidence type="ECO:0000259" key="1">
    <source>
        <dbReference type="SMART" id="SM00460"/>
    </source>
</evidence>
<name>A0A0E9MKH3_9SPHN</name>
<sequence length="270" mass="29172">MRILVDHCTTYSYTLPAANVVQALRLTPRDHDAQYIRNWRVDTDVNGLMREGIDAFGNRVTMFYADAPLTHLTVIVSGEADVSEADGVYRGPETLPPLVYLRSTELSRADSAIVDMARGCRTADVLATLHALNRAVHDHMDFDTTETDAATPAAEAFAGKSGVCQDFAHIFVAAARTLEIPARYVSGHLARDSDPAQEAAHAWAEALVPDLGWVAFDPANGICTTDAYLRVAIGLDYLDAAPVRGARRGGGTETMHVHVQAAEAARQGQN</sequence>
<reference evidence="2 3" key="1">
    <citation type="submission" date="2015-04" db="EMBL/GenBank/DDBJ databases">
        <title>Whole genome shotgun sequence of Sphingomonas changbaiensis NBRC 104936.</title>
        <authorList>
            <person name="Katano-Makiyama Y."/>
            <person name="Hosoyama A."/>
            <person name="Hashimoto M."/>
            <person name="Noguchi M."/>
            <person name="Tsuchikane K."/>
            <person name="Ohji S."/>
            <person name="Yamazoe A."/>
            <person name="Ichikawa N."/>
            <person name="Kimura A."/>
            <person name="Fujita N."/>
        </authorList>
    </citation>
    <scope>NUCLEOTIDE SEQUENCE [LARGE SCALE GENOMIC DNA]</scope>
    <source>
        <strain evidence="2 3">NBRC 104936</strain>
    </source>
</reference>
<dbReference type="AlphaFoldDB" id="A0A0E9MKH3"/>
<dbReference type="PANTHER" id="PTHR33490">
    <property type="entry name" value="BLR5614 PROTEIN-RELATED"/>
    <property type="match status" value="1"/>
</dbReference>
<dbReference type="Pfam" id="PF01841">
    <property type="entry name" value="Transglut_core"/>
    <property type="match status" value="1"/>
</dbReference>
<evidence type="ECO:0000313" key="2">
    <source>
        <dbReference type="EMBL" id="GAO37906.1"/>
    </source>
</evidence>
<dbReference type="InterPro" id="IPR038765">
    <property type="entry name" value="Papain-like_cys_pep_sf"/>
</dbReference>
<accession>A0A0E9MKH3</accession>
<organism evidence="2 3">
    <name type="scientific">Sphingomonas changbaiensis NBRC 104936</name>
    <dbReference type="NCBI Taxonomy" id="1219043"/>
    <lineage>
        <taxon>Bacteria</taxon>
        <taxon>Pseudomonadati</taxon>
        <taxon>Pseudomonadota</taxon>
        <taxon>Alphaproteobacteria</taxon>
        <taxon>Sphingomonadales</taxon>
        <taxon>Sphingomonadaceae</taxon>
        <taxon>Sphingomonas</taxon>
    </lineage>
</organism>
<protein>
    <recommendedName>
        <fullName evidence="1">Transglutaminase-like domain-containing protein</fullName>
    </recommendedName>
</protein>
<dbReference type="Proteomes" id="UP000033202">
    <property type="component" value="Unassembled WGS sequence"/>
</dbReference>
<dbReference type="Pfam" id="PF08379">
    <property type="entry name" value="Bact_transglu_N"/>
    <property type="match status" value="1"/>
</dbReference>